<evidence type="ECO:0000256" key="20">
    <source>
        <dbReference type="SAM" id="SignalP"/>
    </source>
</evidence>
<dbReference type="GO" id="GO:0042773">
    <property type="term" value="P:ATP synthesis coupled electron transport"/>
    <property type="evidence" value="ECO:0007669"/>
    <property type="project" value="TreeGrafter"/>
</dbReference>
<dbReference type="PROSITE" id="PS50857">
    <property type="entry name" value="COX2_CUA"/>
    <property type="match status" value="1"/>
</dbReference>
<keyword evidence="12 18" id="KW-0186">Copper</keyword>
<evidence type="ECO:0000256" key="9">
    <source>
        <dbReference type="ARBA" id="ARBA00022982"/>
    </source>
</evidence>
<keyword evidence="5 17" id="KW-0679">Respiratory chain</keyword>
<evidence type="ECO:0000256" key="14">
    <source>
        <dbReference type="ARBA" id="ARBA00024688"/>
    </source>
</evidence>
<evidence type="ECO:0000256" key="3">
    <source>
        <dbReference type="ARBA" id="ARBA00022448"/>
    </source>
</evidence>
<keyword evidence="9 17" id="KW-0249">Electron transport</keyword>
<dbReference type="SUPFAM" id="SSF46626">
    <property type="entry name" value="Cytochrome c"/>
    <property type="match status" value="1"/>
</dbReference>
<keyword evidence="7 16" id="KW-0479">Metal-binding</keyword>
<feature type="domain" description="Cytochrome oxidase subunit II transmembrane region profile" evidence="22">
    <location>
        <begin position="26"/>
        <end position="121"/>
    </location>
</feature>
<keyword evidence="25" id="KW-1185">Reference proteome</keyword>
<dbReference type="Pfam" id="PF02790">
    <property type="entry name" value="COX2_TM"/>
    <property type="match status" value="1"/>
</dbReference>
<evidence type="ECO:0000259" key="21">
    <source>
        <dbReference type="PROSITE" id="PS50857"/>
    </source>
</evidence>
<comment type="catalytic activity">
    <reaction evidence="15 18">
        <text>4 Fe(II)-[cytochrome c] + O2 + 8 H(+)(in) = 4 Fe(III)-[cytochrome c] + 2 H2O + 4 H(+)(out)</text>
        <dbReference type="Rhea" id="RHEA:11436"/>
        <dbReference type="Rhea" id="RHEA-COMP:10350"/>
        <dbReference type="Rhea" id="RHEA-COMP:14399"/>
        <dbReference type="ChEBI" id="CHEBI:15377"/>
        <dbReference type="ChEBI" id="CHEBI:15378"/>
        <dbReference type="ChEBI" id="CHEBI:15379"/>
        <dbReference type="ChEBI" id="CHEBI:29033"/>
        <dbReference type="ChEBI" id="CHEBI:29034"/>
        <dbReference type="EC" id="7.1.1.9"/>
    </reaction>
</comment>
<dbReference type="GO" id="GO:0005507">
    <property type="term" value="F:copper ion binding"/>
    <property type="evidence" value="ECO:0007669"/>
    <property type="project" value="InterPro"/>
</dbReference>
<dbReference type="InterPro" id="IPR014222">
    <property type="entry name" value="Cyt_c_oxidase_su2"/>
</dbReference>
<keyword evidence="6 17" id="KW-0812">Transmembrane</keyword>
<evidence type="ECO:0000256" key="1">
    <source>
        <dbReference type="ARBA" id="ARBA00004141"/>
    </source>
</evidence>
<dbReference type="Gene3D" id="1.10.760.10">
    <property type="entry name" value="Cytochrome c-like domain"/>
    <property type="match status" value="1"/>
</dbReference>
<dbReference type="GO" id="GO:0005886">
    <property type="term" value="C:plasma membrane"/>
    <property type="evidence" value="ECO:0007669"/>
    <property type="project" value="UniProtKB-SubCell"/>
</dbReference>
<dbReference type="PANTHER" id="PTHR22888">
    <property type="entry name" value="CYTOCHROME C OXIDASE, SUBUNIT II"/>
    <property type="match status" value="1"/>
</dbReference>
<evidence type="ECO:0000259" key="23">
    <source>
        <dbReference type="PROSITE" id="PS51007"/>
    </source>
</evidence>
<dbReference type="EC" id="7.1.1.9" evidence="18"/>
<dbReference type="PROSITE" id="PS50999">
    <property type="entry name" value="COX2_TM"/>
    <property type="match status" value="1"/>
</dbReference>
<keyword evidence="8" id="KW-1278">Translocase</keyword>
<keyword evidence="10 19" id="KW-1133">Transmembrane helix</keyword>
<dbReference type="HOGENOM" id="CLU_036876_2_2_4"/>
<comment type="function">
    <text evidence="14 18">Subunits I and II form the functional core of the enzyme complex. Electrons originating in cytochrome c are transferred via heme a and Cu(A) to the binuclear center formed by heme a3 and Cu(B).</text>
</comment>
<evidence type="ECO:0000256" key="8">
    <source>
        <dbReference type="ARBA" id="ARBA00022967"/>
    </source>
</evidence>
<proteinExistence type="inferred from homology"/>
<keyword evidence="3 17" id="KW-0813">Transport</keyword>
<dbReference type="STRING" id="1565605.PG1C_01580"/>
<dbReference type="Gene3D" id="2.60.40.420">
    <property type="entry name" value="Cupredoxins - blue copper proteins"/>
    <property type="match status" value="1"/>
</dbReference>
<evidence type="ECO:0000256" key="11">
    <source>
        <dbReference type="ARBA" id="ARBA00023004"/>
    </source>
</evidence>
<evidence type="ECO:0000259" key="22">
    <source>
        <dbReference type="PROSITE" id="PS50999"/>
    </source>
</evidence>
<dbReference type="SUPFAM" id="SSF81464">
    <property type="entry name" value="Cytochrome c oxidase subunit II-like, transmembrane region"/>
    <property type="match status" value="1"/>
</dbReference>
<dbReference type="GO" id="GO:0016491">
    <property type="term" value="F:oxidoreductase activity"/>
    <property type="evidence" value="ECO:0007669"/>
    <property type="project" value="InterPro"/>
</dbReference>
<dbReference type="InterPro" id="IPR002429">
    <property type="entry name" value="CcO_II-like_C"/>
</dbReference>
<evidence type="ECO:0000256" key="17">
    <source>
        <dbReference type="RuleBase" id="RU000456"/>
    </source>
</evidence>
<dbReference type="PATRIC" id="fig|1565605.3.peg.327"/>
<dbReference type="GO" id="GO:0004129">
    <property type="term" value="F:cytochrome-c oxidase activity"/>
    <property type="evidence" value="ECO:0007669"/>
    <property type="project" value="UniProtKB-EC"/>
</dbReference>
<keyword evidence="4 16" id="KW-0349">Heme</keyword>
<evidence type="ECO:0000256" key="5">
    <source>
        <dbReference type="ARBA" id="ARBA00022660"/>
    </source>
</evidence>
<protein>
    <recommendedName>
        <fullName evidence="18">Cytochrome c oxidase subunit 2</fullName>
        <ecNumber evidence="18">7.1.1.9</ecNumber>
    </recommendedName>
</protein>
<dbReference type="InterPro" id="IPR036257">
    <property type="entry name" value="Cyt_c_oxidase_su2_TM_sf"/>
</dbReference>
<dbReference type="PROSITE" id="PS51007">
    <property type="entry name" value="CYTC"/>
    <property type="match status" value="1"/>
</dbReference>
<keyword evidence="11 16" id="KW-0408">Iron</keyword>
<feature type="domain" description="Cytochrome oxidase subunit II copper A binding" evidence="21">
    <location>
        <begin position="122"/>
        <end position="262"/>
    </location>
</feature>
<gene>
    <name evidence="24" type="ORF">PG1C_01580</name>
</gene>
<feature type="transmembrane region" description="Helical" evidence="19">
    <location>
        <begin position="52"/>
        <end position="72"/>
    </location>
</feature>
<sequence>MTRAAQKVGVSRLAGGMMLAMLTQIANAAYQVNFQEPATKLAQTVYDLHMMMMYVCGAIFVGVFGVMFYSIVRHRKAPGRVAATFHENTTVEILWTVIPTIILLFIVWPVTKTVVAMRDATSADITIKATGYQWKWGYDYIKGEGEGIKFKSVLSTPREQIEGKAPKGEHYLLEVDNHVVVPVGKKIRILTTAEDVIHSWFVPAFAVKQDAIPGFIRDTSFRAEREGTFRGQCAELCGKDHGFMPIVVDVVSADKYSDWVAEQKTKMAAVADDPAKVWTMDELKTRGESVYAQNCAACHQPTGKGLPPAFPALDGSKIATGPKEGHLDRVLNGKAGTAMAAFGKQLSDVEIAAVVTYERNAWGNKVGDMVQPSEVKALRQ</sequence>
<keyword evidence="13 19" id="KW-0472">Membrane</keyword>
<feature type="chain" id="PRO_5002189647" description="Cytochrome c oxidase subunit 2" evidence="20">
    <location>
        <begin position="29"/>
        <end position="380"/>
    </location>
</feature>
<evidence type="ECO:0000313" key="24">
    <source>
        <dbReference type="EMBL" id="AJP47506.1"/>
    </source>
</evidence>
<evidence type="ECO:0000256" key="4">
    <source>
        <dbReference type="ARBA" id="ARBA00022617"/>
    </source>
</evidence>
<dbReference type="InterPro" id="IPR009056">
    <property type="entry name" value="Cyt_c-like_dom"/>
</dbReference>
<dbReference type="InterPro" id="IPR036909">
    <property type="entry name" value="Cyt_c-like_dom_sf"/>
</dbReference>
<evidence type="ECO:0000256" key="12">
    <source>
        <dbReference type="ARBA" id="ARBA00023008"/>
    </source>
</evidence>
<comment type="cofactor">
    <cofactor evidence="18">
        <name>Cu cation</name>
        <dbReference type="ChEBI" id="CHEBI:23378"/>
    </cofactor>
    <text evidence="18">Binds a copper A center.</text>
</comment>
<evidence type="ECO:0000256" key="13">
    <source>
        <dbReference type="ARBA" id="ARBA00023136"/>
    </source>
</evidence>
<accession>A0A0C5JJK8</accession>
<dbReference type="PROSITE" id="PS00078">
    <property type="entry name" value="COX2"/>
    <property type="match status" value="1"/>
</dbReference>
<dbReference type="EMBL" id="CP010554">
    <property type="protein sequence ID" value="AJP47506.1"/>
    <property type="molecule type" value="Genomic_DNA"/>
</dbReference>
<dbReference type="PRINTS" id="PR01166">
    <property type="entry name" value="CYCOXIDASEII"/>
</dbReference>
<evidence type="ECO:0000256" key="19">
    <source>
        <dbReference type="SAM" id="Phobius"/>
    </source>
</evidence>
<dbReference type="Proteomes" id="UP000061603">
    <property type="component" value="Chromosome"/>
</dbReference>
<evidence type="ECO:0000256" key="18">
    <source>
        <dbReference type="RuleBase" id="RU004024"/>
    </source>
</evidence>
<dbReference type="GO" id="GO:0020037">
    <property type="term" value="F:heme binding"/>
    <property type="evidence" value="ECO:0007669"/>
    <property type="project" value="InterPro"/>
</dbReference>
<evidence type="ECO:0000256" key="16">
    <source>
        <dbReference type="PROSITE-ProRule" id="PRU00433"/>
    </source>
</evidence>
<comment type="subcellular location">
    <subcellularLocation>
        <location evidence="17">Cell membrane</location>
        <topology evidence="17">Multi-pass membrane protein</topology>
    </subcellularLocation>
    <subcellularLocation>
        <location evidence="1">Membrane</location>
        <topology evidence="1">Multi-pass membrane protein</topology>
    </subcellularLocation>
</comment>
<dbReference type="Pfam" id="PF00116">
    <property type="entry name" value="COX2"/>
    <property type="match status" value="1"/>
</dbReference>
<name>A0A0C5JJK8_9PROT</name>
<feature type="domain" description="Cytochrome c" evidence="23">
    <location>
        <begin position="282"/>
        <end position="362"/>
    </location>
</feature>
<evidence type="ECO:0000256" key="2">
    <source>
        <dbReference type="ARBA" id="ARBA00007866"/>
    </source>
</evidence>
<evidence type="ECO:0000256" key="15">
    <source>
        <dbReference type="ARBA" id="ARBA00047816"/>
    </source>
</evidence>
<dbReference type="PANTHER" id="PTHR22888:SF9">
    <property type="entry name" value="CYTOCHROME C OXIDASE SUBUNIT 2"/>
    <property type="match status" value="1"/>
</dbReference>
<evidence type="ECO:0000256" key="7">
    <source>
        <dbReference type="ARBA" id="ARBA00022723"/>
    </source>
</evidence>
<dbReference type="KEGG" id="rbu:PG1C_01580"/>
<dbReference type="Gene3D" id="1.10.287.90">
    <property type="match status" value="1"/>
</dbReference>
<dbReference type="AlphaFoldDB" id="A0A0C5JJK8"/>
<dbReference type="Pfam" id="PF13442">
    <property type="entry name" value="Cytochrome_CBB3"/>
    <property type="match status" value="1"/>
</dbReference>
<evidence type="ECO:0000256" key="6">
    <source>
        <dbReference type="ARBA" id="ARBA00022692"/>
    </source>
</evidence>
<dbReference type="CDD" id="cd13912">
    <property type="entry name" value="CcO_II_C"/>
    <property type="match status" value="1"/>
</dbReference>
<keyword evidence="20" id="KW-0732">Signal</keyword>
<dbReference type="InterPro" id="IPR008972">
    <property type="entry name" value="Cupredoxin"/>
</dbReference>
<feature type="transmembrane region" description="Helical" evidence="19">
    <location>
        <begin position="93"/>
        <end position="111"/>
    </location>
</feature>
<organism evidence="24 25">
    <name type="scientific">Rugosibacter aromaticivorans</name>
    <dbReference type="NCBI Taxonomy" id="1565605"/>
    <lineage>
        <taxon>Bacteria</taxon>
        <taxon>Pseudomonadati</taxon>
        <taxon>Pseudomonadota</taxon>
        <taxon>Betaproteobacteria</taxon>
        <taxon>Nitrosomonadales</taxon>
        <taxon>Sterolibacteriaceae</taxon>
        <taxon>Rugosibacter</taxon>
    </lineage>
</organism>
<dbReference type="InterPro" id="IPR034210">
    <property type="entry name" value="CcO_II_C"/>
</dbReference>
<evidence type="ECO:0000313" key="25">
    <source>
        <dbReference type="Proteomes" id="UP000061603"/>
    </source>
</evidence>
<dbReference type="NCBIfam" id="TIGR02866">
    <property type="entry name" value="CoxB"/>
    <property type="match status" value="1"/>
</dbReference>
<evidence type="ECO:0000256" key="10">
    <source>
        <dbReference type="ARBA" id="ARBA00022989"/>
    </source>
</evidence>
<feature type="signal peptide" evidence="20">
    <location>
        <begin position="1"/>
        <end position="28"/>
    </location>
</feature>
<dbReference type="InterPro" id="IPR011759">
    <property type="entry name" value="Cyt_c_oxidase_su2_TM_dom"/>
</dbReference>
<reference evidence="24 25" key="1">
    <citation type="journal article" date="2015" name="Genome Announc.">
        <title>Complete Genome Sequence of a Novel Bacterium within the Family Rhodocyclaceae That Degrades Polycyclic Aromatic Hydrocarbons.</title>
        <authorList>
            <person name="Singleton D.R."/>
            <person name="Dickey A.N."/>
            <person name="Scholl E.H."/>
            <person name="Wright F.A."/>
            <person name="Aitken M.D."/>
        </authorList>
    </citation>
    <scope>NUCLEOTIDE SEQUENCE [LARGE SCALE GENOMIC DNA]</scope>
    <source>
        <strain evidence="25">PG1-Ca6</strain>
    </source>
</reference>
<dbReference type="SUPFAM" id="SSF49503">
    <property type="entry name" value="Cupredoxins"/>
    <property type="match status" value="1"/>
</dbReference>
<dbReference type="InterPro" id="IPR001505">
    <property type="entry name" value="Copper_CuA"/>
</dbReference>
<comment type="similarity">
    <text evidence="2 17">Belongs to the cytochrome c oxidase subunit 2 family.</text>
</comment>
<dbReference type="InterPro" id="IPR045187">
    <property type="entry name" value="CcO_II"/>
</dbReference>